<feature type="region of interest" description="Disordered" evidence="1">
    <location>
        <begin position="344"/>
        <end position="394"/>
    </location>
</feature>
<keyword evidence="3" id="KW-1185">Reference proteome</keyword>
<protein>
    <submittedName>
        <fullName evidence="2">Uncharacterized protein</fullName>
    </submittedName>
</protein>
<feature type="compositionally biased region" description="Pro residues" evidence="1">
    <location>
        <begin position="376"/>
        <end position="391"/>
    </location>
</feature>
<evidence type="ECO:0000313" key="3">
    <source>
        <dbReference type="Proteomes" id="UP001324427"/>
    </source>
</evidence>
<dbReference type="EMBL" id="JAVFHQ010000028">
    <property type="protein sequence ID" value="KAK4543978.1"/>
    <property type="molecule type" value="Genomic_DNA"/>
</dbReference>
<organism evidence="2 3">
    <name type="scientific">Oleoguttula mirabilis</name>
    <dbReference type="NCBI Taxonomy" id="1507867"/>
    <lineage>
        <taxon>Eukaryota</taxon>
        <taxon>Fungi</taxon>
        <taxon>Dikarya</taxon>
        <taxon>Ascomycota</taxon>
        <taxon>Pezizomycotina</taxon>
        <taxon>Dothideomycetes</taxon>
        <taxon>Dothideomycetidae</taxon>
        <taxon>Mycosphaerellales</taxon>
        <taxon>Teratosphaeriaceae</taxon>
        <taxon>Oleoguttula</taxon>
    </lineage>
</organism>
<dbReference type="Proteomes" id="UP001324427">
    <property type="component" value="Unassembled WGS sequence"/>
</dbReference>
<name>A0AAV9JFG4_9PEZI</name>
<comment type="caution">
    <text evidence="2">The sequence shown here is derived from an EMBL/GenBank/DDBJ whole genome shotgun (WGS) entry which is preliminary data.</text>
</comment>
<accession>A0AAV9JFG4</accession>
<evidence type="ECO:0000256" key="1">
    <source>
        <dbReference type="SAM" id="MobiDB-lite"/>
    </source>
</evidence>
<sequence>MSTNFGNLPRRGSDASVTIGASRPSFEMQRHISPRPSYQTLSSEYSVATAFAVDRIASVDPPPVPALPVHVGYEQGSSLPVYATPAQARGMRVVTRSGKVLTANGKFEAQHPARQPARKSAMHKLPVYPSSAGSFEVITHQEAGKAHYDEAEAKLNGTWKGNEQYSPPHYMTRADLDHLSERKSEIKARYNAHNARIRKREIIPIGSIAAFHDAANEAQAQPQTKAAKPANNDGKRLHRELMRGVGPETSFNVSVDGAVLVPEPSVVPYASNSPPTQSVGLFRSLSNTAQRGFKKVTGLARKGSDAATKPKITHVPDSFAYDPRGYPNGATAVANSIPLREAQRLQSQQSAVEEAARYPNALPPKSRPLARRAPETNPPAPVHTSPRNPPARPRKVKIVGDANRQTQFGDFIDFFDDSDSDKSVPMTAPPNAIDLSTYPAGPPPPVPRASDESLRAAILTVKRKPVPARAAKVQKPLPPLPPWRSANEVAAGLGIGTAHHASDDDDFDVDPISDDDDDFAGHQYGKMPEYADRIFDDSSIIRQVDRMNGLSLQEKQDVATEARRLKKIFDKPPPGAMGVDVHDFAPTTVIDTTRHAGHTSWRLTDTSKPNVIESYYKQVPNQDHQEPDEAAKLFEHLEREKYGKSPARKVAPHRS</sequence>
<dbReference type="AlphaFoldDB" id="A0AAV9JFG4"/>
<evidence type="ECO:0000313" key="2">
    <source>
        <dbReference type="EMBL" id="KAK4543978.1"/>
    </source>
</evidence>
<gene>
    <name evidence="2" type="ORF">LTR36_004752</name>
</gene>
<reference evidence="2 3" key="1">
    <citation type="submission" date="2021-11" db="EMBL/GenBank/DDBJ databases">
        <title>Black yeast isolated from Biological Soil Crust.</title>
        <authorList>
            <person name="Kurbessoian T."/>
        </authorList>
    </citation>
    <scope>NUCLEOTIDE SEQUENCE [LARGE SCALE GENOMIC DNA]</scope>
    <source>
        <strain evidence="2 3">CCFEE 5522</strain>
    </source>
</reference>
<proteinExistence type="predicted"/>